<sequence>MQLPEPFHAHRLRRAPYPEPYGSGGQLIVVGYRHRGGRVVVHHSRGDAGGPVATQKGRGRGRRR</sequence>
<evidence type="ECO:0000256" key="1">
    <source>
        <dbReference type="SAM" id="MobiDB-lite"/>
    </source>
</evidence>
<name>D8LHZ5_ECTSI</name>
<dbReference type="InParanoid" id="D8LHZ5"/>
<keyword evidence="3" id="KW-1185">Reference proteome</keyword>
<gene>
    <name evidence="2" type="ORF">Esi_0020_0157</name>
</gene>
<evidence type="ECO:0000313" key="3">
    <source>
        <dbReference type="Proteomes" id="UP000002630"/>
    </source>
</evidence>
<dbReference type="EMBL" id="FN648376">
    <property type="protein sequence ID" value="CBN74426.1"/>
    <property type="molecule type" value="Genomic_DNA"/>
</dbReference>
<proteinExistence type="predicted"/>
<feature type="region of interest" description="Disordered" evidence="1">
    <location>
        <begin position="1"/>
        <end position="20"/>
    </location>
</feature>
<evidence type="ECO:0000313" key="2">
    <source>
        <dbReference type="EMBL" id="CBN74426.1"/>
    </source>
</evidence>
<accession>D8LHZ5</accession>
<dbReference type="Proteomes" id="UP000002630">
    <property type="component" value="Linkage Group LG13"/>
</dbReference>
<feature type="region of interest" description="Disordered" evidence="1">
    <location>
        <begin position="41"/>
        <end position="64"/>
    </location>
</feature>
<reference evidence="2 3" key="1">
    <citation type="journal article" date="2010" name="Nature">
        <title>The Ectocarpus genome and the independent evolution of multicellularity in brown algae.</title>
        <authorList>
            <person name="Cock J.M."/>
            <person name="Sterck L."/>
            <person name="Rouze P."/>
            <person name="Scornet D."/>
            <person name="Allen A.E."/>
            <person name="Amoutzias G."/>
            <person name="Anthouard V."/>
            <person name="Artiguenave F."/>
            <person name="Aury J.M."/>
            <person name="Badger J.H."/>
            <person name="Beszteri B."/>
            <person name="Billiau K."/>
            <person name="Bonnet E."/>
            <person name="Bothwell J.H."/>
            <person name="Bowler C."/>
            <person name="Boyen C."/>
            <person name="Brownlee C."/>
            <person name="Carrano C.J."/>
            <person name="Charrier B."/>
            <person name="Cho G.Y."/>
            <person name="Coelho S.M."/>
            <person name="Collen J."/>
            <person name="Corre E."/>
            <person name="Da Silva C."/>
            <person name="Delage L."/>
            <person name="Delaroque N."/>
            <person name="Dittami S.M."/>
            <person name="Doulbeau S."/>
            <person name="Elias M."/>
            <person name="Farnham G."/>
            <person name="Gachon C.M."/>
            <person name="Gschloessl B."/>
            <person name="Heesch S."/>
            <person name="Jabbari K."/>
            <person name="Jubin C."/>
            <person name="Kawai H."/>
            <person name="Kimura K."/>
            <person name="Kloareg B."/>
            <person name="Kupper F.C."/>
            <person name="Lang D."/>
            <person name="Le Bail A."/>
            <person name="Leblanc C."/>
            <person name="Lerouge P."/>
            <person name="Lohr M."/>
            <person name="Lopez P.J."/>
            <person name="Martens C."/>
            <person name="Maumus F."/>
            <person name="Michel G."/>
            <person name="Miranda-Saavedra D."/>
            <person name="Morales J."/>
            <person name="Moreau H."/>
            <person name="Motomura T."/>
            <person name="Nagasato C."/>
            <person name="Napoli C.A."/>
            <person name="Nelson D.R."/>
            <person name="Nyvall-Collen P."/>
            <person name="Peters A.F."/>
            <person name="Pommier C."/>
            <person name="Potin P."/>
            <person name="Poulain J."/>
            <person name="Quesneville H."/>
            <person name="Read B."/>
            <person name="Rensing S.A."/>
            <person name="Ritter A."/>
            <person name="Rousvoal S."/>
            <person name="Samanta M."/>
            <person name="Samson G."/>
            <person name="Schroeder D.C."/>
            <person name="Segurens B."/>
            <person name="Strittmatter M."/>
            <person name="Tonon T."/>
            <person name="Tregear J.W."/>
            <person name="Valentin K."/>
            <person name="von Dassow P."/>
            <person name="Yamagishi T."/>
            <person name="Van de Peer Y."/>
            <person name="Wincker P."/>
        </authorList>
    </citation>
    <scope>NUCLEOTIDE SEQUENCE [LARGE SCALE GENOMIC DNA]</scope>
    <source>
        <strain evidence="3">Ec32 / CCAP1310/4</strain>
    </source>
</reference>
<organism evidence="2 3">
    <name type="scientific">Ectocarpus siliculosus</name>
    <name type="common">Brown alga</name>
    <name type="synonym">Conferva siliculosa</name>
    <dbReference type="NCBI Taxonomy" id="2880"/>
    <lineage>
        <taxon>Eukaryota</taxon>
        <taxon>Sar</taxon>
        <taxon>Stramenopiles</taxon>
        <taxon>Ochrophyta</taxon>
        <taxon>PX clade</taxon>
        <taxon>Phaeophyceae</taxon>
        <taxon>Ectocarpales</taxon>
        <taxon>Ectocarpaceae</taxon>
        <taxon>Ectocarpus</taxon>
    </lineage>
</organism>
<dbReference type="AlphaFoldDB" id="D8LHZ5"/>
<protein>
    <submittedName>
        <fullName evidence="2">Uncharacterized protein</fullName>
    </submittedName>
</protein>
<dbReference type="EMBL" id="FN649738">
    <property type="protein sequence ID" value="CBN74426.1"/>
    <property type="molecule type" value="Genomic_DNA"/>
</dbReference>